<evidence type="ECO:0000313" key="2">
    <source>
        <dbReference type="Proteomes" id="UP000828251"/>
    </source>
</evidence>
<sequence length="106" mass="12547">MRTPGYEVVTIFYKPQYFMQCGEATQLSSFPIAWVHKIYSDEVKYSNNEHKSLQKYLCHLNRVIPVEIWPPSDIDTPWDTMPDGPYYQQILQALQEYKAEIRDPSE</sequence>
<comment type="caution">
    <text evidence="1">The sequence shown here is derived from an EMBL/GenBank/DDBJ whole genome shotgun (WGS) entry which is preliminary data.</text>
</comment>
<dbReference type="Proteomes" id="UP000828251">
    <property type="component" value="Unassembled WGS sequence"/>
</dbReference>
<name>A0A9D3UZ41_9ROSI</name>
<organism evidence="1 2">
    <name type="scientific">Gossypium stocksii</name>
    <dbReference type="NCBI Taxonomy" id="47602"/>
    <lineage>
        <taxon>Eukaryota</taxon>
        <taxon>Viridiplantae</taxon>
        <taxon>Streptophyta</taxon>
        <taxon>Embryophyta</taxon>
        <taxon>Tracheophyta</taxon>
        <taxon>Spermatophyta</taxon>
        <taxon>Magnoliopsida</taxon>
        <taxon>eudicotyledons</taxon>
        <taxon>Gunneridae</taxon>
        <taxon>Pentapetalae</taxon>
        <taxon>rosids</taxon>
        <taxon>malvids</taxon>
        <taxon>Malvales</taxon>
        <taxon>Malvaceae</taxon>
        <taxon>Malvoideae</taxon>
        <taxon>Gossypium</taxon>
    </lineage>
</organism>
<reference evidence="1 2" key="1">
    <citation type="journal article" date="2021" name="Plant Biotechnol. J.">
        <title>Multi-omics assisted identification of the key and species-specific regulatory components of drought-tolerant mechanisms in Gossypium stocksii.</title>
        <authorList>
            <person name="Yu D."/>
            <person name="Ke L."/>
            <person name="Zhang D."/>
            <person name="Wu Y."/>
            <person name="Sun Y."/>
            <person name="Mei J."/>
            <person name="Sun J."/>
            <person name="Sun Y."/>
        </authorList>
    </citation>
    <scope>NUCLEOTIDE SEQUENCE [LARGE SCALE GENOMIC DNA]</scope>
    <source>
        <strain evidence="2">cv. E1</strain>
        <tissue evidence="1">Leaf</tissue>
    </source>
</reference>
<dbReference type="AlphaFoldDB" id="A0A9D3UZ41"/>
<protein>
    <submittedName>
        <fullName evidence="1">Uncharacterized protein</fullName>
    </submittedName>
</protein>
<evidence type="ECO:0000313" key="1">
    <source>
        <dbReference type="EMBL" id="KAH1065265.1"/>
    </source>
</evidence>
<dbReference type="EMBL" id="JAIQCV010000009">
    <property type="protein sequence ID" value="KAH1065265.1"/>
    <property type="molecule type" value="Genomic_DNA"/>
</dbReference>
<dbReference type="OrthoDB" id="983727at2759"/>
<proteinExistence type="predicted"/>
<keyword evidence="2" id="KW-1185">Reference proteome</keyword>
<accession>A0A9D3UZ41</accession>
<gene>
    <name evidence="1" type="ORF">J1N35_030252</name>
</gene>